<comment type="caution">
    <text evidence="2">The sequence shown here is derived from an EMBL/GenBank/DDBJ whole genome shotgun (WGS) entry which is preliminary data.</text>
</comment>
<accession>A0ABR2TKV0</accession>
<evidence type="ECO:0000256" key="1">
    <source>
        <dbReference type="SAM" id="MobiDB-lite"/>
    </source>
</evidence>
<evidence type="ECO:0000313" key="2">
    <source>
        <dbReference type="EMBL" id="KAK9037837.1"/>
    </source>
</evidence>
<feature type="compositionally biased region" description="Polar residues" evidence="1">
    <location>
        <begin position="44"/>
        <end position="54"/>
    </location>
</feature>
<feature type="compositionally biased region" description="Basic and acidic residues" evidence="1">
    <location>
        <begin position="109"/>
        <end position="122"/>
    </location>
</feature>
<feature type="region of interest" description="Disordered" evidence="1">
    <location>
        <begin position="21"/>
        <end position="55"/>
    </location>
</feature>
<reference evidence="2 3" key="1">
    <citation type="journal article" date="2024" name="G3 (Bethesda)">
        <title>Genome assembly of Hibiscus sabdariffa L. provides insights into metabolisms of medicinal natural products.</title>
        <authorList>
            <person name="Kim T."/>
        </authorList>
    </citation>
    <scope>NUCLEOTIDE SEQUENCE [LARGE SCALE GENOMIC DNA]</scope>
    <source>
        <strain evidence="2">TK-2024</strain>
        <tissue evidence="2">Old leaves</tissue>
    </source>
</reference>
<organism evidence="2 3">
    <name type="scientific">Hibiscus sabdariffa</name>
    <name type="common">roselle</name>
    <dbReference type="NCBI Taxonomy" id="183260"/>
    <lineage>
        <taxon>Eukaryota</taxon>
        <taxon>Viridiplantae</taxon>
        <taxon>Streptophyta</taxon>
        <taxon>Embryophyta</taxon>
        <taxon>Tracheophyta</taxon>
        <taxon>Spermatophyta</taxon>
        <taxon>Magnoliopsida</taxon>
        <taxon>eudicotyledons</taxon>
        <taxon>Gunneridae</taxon>
        <taxon>Pentapetalae</taxon>
        <taxon>rosids</taxon>
        <taxon>malvids</taxon>
        <taxon>Malvales</taxon>
        <taxon>Malvaceae</taxon>
        <taxon>Malvoideae</taxon>
        <taxon>Hibiscus</taxon>
    </lineage>
</organism>
<dbReference type="EMBL" id="JBBPBN010000005">
    <property type="protein sequence ID" value="KAK9037837.1"/>
    <property type="molecule type" value="Genomic_DNA"/>
</dbReference>
<name>A0ABR2TKV0_9ROSI</name>
<evidence type="ECO:0000313" key="3">
    <source>
        <dbReference type="Proteomes" id="UP001396334"/>
    </source>
</evidence>
<sequence length="142" mass="15720">MSAGSKGRKVLKLVKSDENSTKILNKEIGESSEQGKANGKWNHDQPQATGNSKKVTIMEDTRITANLKEKSDSFNISDKIGSHESDYEYCTKQADNTKAKKSLEIIGDIHESRTSGENKNENNGKYSDALMELDSNLWEHGG</sequence>
<proteinExistence type="predicted"/>
<gene>
    <name evidence="2" type="ORF">V6N11_022736</name>
</gene>
<protein>
    <submittedName>
        <fullName evidence="2">Uncharacterized protein</fullName>
    </submittedName>
</protein>
<keyword evidence="3" id="KW-1185">Reference proteome</keyword>
<feature type="region of interest" description="Disordered" evidence="1">
    <location>
        <begin position="109"/>
        <end position="128"/>
    </location>
</feature>
<dbReference type="Proteomes" id="UP001396334">
    <property type="component" value="Unassembled WGS sequence"/>
</dbReference>